<dbReference type="GO" id="GO:0016811">
    <property type="term" value="F:hydrolase activity, acting on carbon-nitrogen (but not peptide) bonds, in linear amides"/>
    <property type="evidence" value="ECO:0007669"/>
    <property type="project" value="InterPro"/>
</dbReference>
<organism evidence="1">
    <name type="scientific">Serratia marcescens</name>
    <dbReference type="NCBI Taxonomy" id="615"/>
    <lineage>
        <taxon>Bacteria</taxon>
        <taxon>Pseudomonadati</taxon>
        <taxon>Pseudomonadota</taxon>
        <taxon>Gammaproteobacteria</taxon>
        <taxon>Enterobacterales</taxon>
        <taxon>Yersiniaceae</taxon>
        <taxon>Serratia</taxon>
    </lineage>
</organism>
<evidence type="ECO:0000313" key="1">
    <source>
        <dbReference type="EMBL" id="QXI66716.1"/>
    </source>
</evidence>
<sequence>MTLHCFVPTTYSNVMATLPPVLTVASGDRIVTTTLDAAGFDHDGVQKAPRGNPMTGPFAVEGAEPGDAIIVTIERMTPNRATGWTYSPLSQQVVDPKAVADLPKSERFEWAIDAQKGTVSLIGGSERISGWSFPLAPMIGCFGVAPAGGQAISTATSGAYGGNMDYRRFGPGARIAFPVSEKGGLFFLGDGHACQGDGEIVGTGIETSFEIEFTLHLRKNAPGRWPRCETETEIITLASGRPLDQPLQFATTEMLRWIVEDLGVDALEASHLLGQMVRYDVANVFNPAYCVACRLEKNDITRAMSLLGEG</sequence>
<protein>
    <submittedName>
        <fullName evidence="1">Acetamidase</fullName>
    </submittedName>
</protein>
<dbReference type="Gene3D" id="2.40.10.120">
    <property type="match status" value="1"/>
</dbReference>
<dbReference type="Pfam" id="PF03069">
    <property type="entry name" value="FmdA_AmdA"/>
    <property type="match status" value="2"/>
</dbReference>
<dbReference type="SUPFAM" id="SSF141130">
    <property type="entry name" value="Acetamidase/Formamidase-like"/>
    <property type="match status" value="1"/>
</dbReference>
<dbReference type="Gene3D" id="2.60.120.580">
    <property type="entry name" value="Acetamidase/Formamidase-like domains"/>
    <property type="match status" value="1"/>
</dbReference>
<reference evidence="1" key="1">
    <citation type="submission" date="2021-05" db="EMBL/GenBank/DDBJ databases">
        <authorList>
            <person name="Gatermann S.G."/>
            <person name="Pfennigwerth N.E."/>
        </authorList>
    </citation>
    <scope>NUCLEOTIDE SEQUENCE</scope>
    <source>
        <strain evidence="1">NRZ-52999</strain>
    </source>
</reference>
<name>A0A8F4X556_SERMA</name>
<accession>A0A8F4X556</accession>
<dbReference type="InterPro" id="IPR004304">
    <property type="entry name" value="FmdA_AmdA"/>
</dbReference>
<dbReference type="PANTHER" id="PTHR31891:SF1">
    <property type="entry name" value="FORMAMIDASE C869.04-RELATED"/>
    <property type="match status" value="1"/>
</dbReference>
<dbReference type="Gene3D" id="3.10.28.20">
    <property type="entry name" value="Acetamidase/Formamidase-like domains"/>
    <property type="match status" value="1"/>
</dbReference>
<dbReference type="PANTHER" id="PTHR31891">
    <property type="entry name" value="FORMAMIDASE C869.04-RELATED"/>
    <property type="match status" value="1"/>
</dbReference>
<dbReference type="AlphaFoldDB" id="A0A8F4X556"/>
<dbReference type="EMBL" id="MZ215786">
    <property type="protein sequence ID" value="QXI66716.1"/>
    <property type="molecule type" value="Genomic_DNA"/>
</dbReference>
<proteinExistence type="predicted"/>